<dbReference type="AlphaFoldDB" id="A0A0A0J4N4"/>
<dbReference type="RefSeq" id="WP_035916322.1">
    <property type="nucleotide sequence ID" value="NZ_AVPJ01000008.1"/>
</dbReference>
<feature type="transmembrane region" description="Helical" evidence="1">
    <location>
        <begin position="72"/>
        <end position="91"/>
    </location>
</feature>
<reference evidence="2 3" key="1">
    <citation type="submission" date="2013-08" db="EMBL/GenBank/DDBJ databases">
        <title>The genome sequence of Knoellia sinensis.</title>
        <authorList>
            <person name="Zhu W."/>
            <person name="Wang G."/>
        </authorList>
    </citation>
    <scope>NUCLEOTIDE SEQUENCE [LARGE SCALE GENOMIC DNA]</scope>
    <source>
        <strain evidence="2 3">KCTC 19936</strain>
    </source>
</reference>
<keyword evidence="1" id="KW-1133">Transmembrane helix</keyword>
<protein>
    <submittedName>
        <fullName evidence="2">Uncharacterized protein</fullName>
    </submittedName>
</protein>
<proteinExistence type="predicted"/>
<sequence length="92" mass="9536">MAAAVVLAVALGRWAWNGQPTRLEHVALGLGIAALVTGWAFWSGWPLVFGLTAAGLALEYRRRVGSLSARSTIGLVLGLLAFTAGAFLCVVG</sequence>
<evidence type="ECO:0000313" key="2">
    <source>
        <dbReference type="EMBL" id="KGN32168.1"/>
    </source>
</evidence>
<keyword evidence="3" id="KW-1185">Reference proteome</keyword>
<accession>A0A0A0J4N4</accession>
<dbReference type="OrthoDB" id="3830140at2"/>
<gene>
    <name evidence="2" type="ORF">N802_10610</name>
</gene>
<keyword evidence="1" id="KW-0472">Membrane</keyword>
<organism evidence="2 3">
    <name type="scientific">Knoellia sinensis KCTC 19936</name>
    <dbReference type="NCBI Taxonomy" id="1385520"/>
    <lineage>
        <taxon>Bacteria</taxon>
        <taxon>Bacillati</taxon>
        <taxon>Actinomycetota</taxon>
        <taxon>Actinomycetes</taxon>
        <taxon>Micrococcales</taxon>
        <taxon>Intrasporangiaceae</taxon>
        <taxon>Knoellia</taxon>
    </lineage>
</organism>
<evidence type="ECO:0000313" key="3">
    <source>
        <dbReference type="Proteomes" id="UP000030002"/>
    </source>
</evidence>
<dbReference type="Proteomes" id="UP000030002">
    <property type="component" value="Unassembled WGS sequence"/>
</dbReference>
<comment type="caution">
    <text evidence="2">The sequence shown here is derived from an EMBL/GenBank/DDBJ whole genome shotgun (WGS) entry which is preliminary data.</text>
</comment>
<dbReference type="EMBL" id="AVPJ01000008">
    <property type="protein sequence ID" value="KGN32168.1"/>
    <property type="molecule type" value="Genomic_DNA"/>
</dbReference>
<evidence type="ECO:0000256" key="1">
    <source>
        <dbReference type="SAM" id="Phobius"/>
    </source>
</evidence>
<keyword evidence="1" id="KW-0812">Transmembrane</keyword>
<name>A0A0A0J4N4_9MICO</name>